<dbReference type="Proteomes" id="UP000308001">
    <property type="component" value="Unassembled WGS sequence"/>
</dbReference>
<keyword evidence="3" id="KW-0235">DNA replication</keyword>
<proteinExistence type="predicted"/>
<dbReference type="EMBL" id="LCUJ01000002">
    <property type="protein sequence ID" value="OCL99875.1"/>
    <property type="molecule type" value="Genomic_DNA"/>
</dbReference>
<reference evidence="7 9" key="3">
    <citation type="submission" date="2019-05" db="EMBL/GenBank/DDBJ databases">
        <title>Arcobacter cibarius and Arcobacter thereius providing challenges in identification an antibiotic susceptibility and Quinolone resistance.</title>
        <authorList>
            <person name="Busch A."/>
            <person name="Hanel I."/>
            <person name="Hotzel H."/>
            <person name="Tomaso H."/>
        </authorList>
    </citation>
    <scope>NUCLEOTIDE SEQUENCE [LARGE SCALE GENOMIC DNA]</scope>
    <source>
        <strain evidence="7 9">17CS1191_2</strain>
    </source>
</reference>
<reference evidence="6" key="1">
    <citation type="submission" date="2015-05" db="EMBL/GenBank/DDBJ databases">
        <authorList>
            <person name="Wang D.B."/>
            <person name="Wang M."/>
        </authorList>
    </citation>
    <scope>NUCLEOTIDE SEQUENCE [LARGE SCALE GENOMIC DNA]</scope>
    <source>
        <strain evidence="6">DU22</strain>
    </source>
</reference>
<reference evidence="8" key="2">
    <citation type="submission" date="2015-05" db="EMBL/GenBank/DDBJ databases">
        <authorList>
            <person name="Rovetto F."/>
            <person name="Cocolin L."/>
            <person name="Illeghems K."/>
            <person name="Van Nieuwerburgh F."/>
            <person name="Houf K."/>
        </authorList>
    </citation>
    <scope>NUCLEOTIDE SEQUENCE [LARGE SCALE GENOMIC DNA]</scope>
    <source>
        <strain evidence="8">DU22</strain>
    </source>
</reference>
<comment type="caution">
    <text evidence="6">The sequence shown here is derived from an EMBL/GenBank/DDBJ whole genome shotgun (WGS) entry which is preliminary data.</text>
</comment>
<organism evidence="6 8">
    <name type="scientific">Aliarcobacter thereius</name>
    <dbReference type="NCBI Taxonomy" id="544718"/>
    <lineage>
        <taxon>Bacteria</taxon>
        <taxon>Pseudomonadati</taxon>
        <taxon>Campylobacterota</taxon>
        <taxon>Epsilonproteobacteria</taxon>
        <taxon>Campylobacterales</taxon>
        <taxon>Arcobacteraceae</taxon>
        <taxon>Aliarcobacter</taxon>
    </lineage>
</organism>
<dbReference type="InterPro" id="IPR005790">
    <property type="entry name" value="DNA_polIII_delta"/>
</dbReference>
<dbReference type="NCBIfam" id="TIGR01128">
    <property type="entry name" value="holA"/>
    <property type="match status" value="1"/>
</dbReference>
<keyword evidence="4" id="KW-0239">DNA-directed DNA polymerase</keyword>
<evidence type="ECO:0000259" key="5">
    <source>
        <dbReference type="Pfam" id="PF06144"/>
    </source>
</evidence>
<feature type="domain" description="DNA polymerase III delta N-terminal" evidence="5">
    <location>
        <begin position="19"/>
        <end position="115"/>
    </location>
</feature>
<dbReference type="AlphaFoldDB" id="A0A1C0B8E5"/>
<evidence type="ECO:0000313" key="7">
    <source>
        <dbReference type="EMBL" id="TLS73236.1"/>
    </source>
</evidence>
<dbReference type="Pfam" id="PF06144">
    <property type="entry name" value="DNA_pol3_delta"/>
    <property type="match status" value="1"/>
</dbReference>
<gene>
    <name evidence="6" type="ORF">AAX29_00925</name>
    <name evidence="7" type="ORF">FE246_01750</name>
</gene>
<dbReference type="Proteomes" id="UP000093281">
    <property type="component" value="Unassembled WGS sequence"/>
</dbReference>
<dbReference type="RefSeq" id="WP_066180799.1">
    <property type="nucleotide sequence ID" value="NZ_LCUJ01000002.1"/>
</dbReference>
<dbReference type="EMBL" id="VBUF01000001">
    <property type="protein sequence ID" value="TLS73236.1"/>
    <property type="molecule type" value="Genomic_DNA"/>
</dbReference>
<dbReference type="Gene3D" id="3.40.50.300">
    <property type="entry name" value="P-loop containing nucleotide triphosphate hydrolases"/>
    <property type="match status" value="1"/>
</dbReference>
<protein>
    <submittedName>
        <fullName evidence="6">DNA polymerase III subunit delta</fullName>
    </submittedName>
</protein>
<evidence type="ECO:0000256" key="2">
    <source>
        <dbReference type="ARBA" id="ARBA00022695"/>
    </source>
</evidence>
<dbReference type="STRING" id="544718.AAX25_00148"/>
<name>A0A1C0B8E5_9BACT</name>
<evidence type="ECO:0000313" key="8">
    <source>
        <dbReference type="Proteomes" id="UP000093281"/>
    </source>
</evidence>
<dbReference type="OrthoDB" id="5329738at2"/>
<dbReference type="InterPro" id="IPR010372">
    <property type="entry name" value="DNA_pol3_delta_N"/>
</dbReference>
<keyword evidence="1" id="KW-0808">Transferase</keyword>
<dbReference type="GO" id="GO:0006261">
    <property type="term" value="P:DNA-templated DNA replication"/>
    <property type="evidence" value="ECO:0007669"/>
    <property type="project" value="TreeGrafter"/>
</dbReference>
<dbReference type="InterPro" id="IPR027417">
    <property type="entry name" value="P-loop_NTPase"/>
</dbReference>
<dbReference type="GO" id="GO:0009360">
    <property type="term" value="C:DNA polymerase III complex"/>
    <property type="evidence" value="ECO:0007669"/>
    <property type="project" value="InterPro"/>
</dbReference>
<evidence type="ECO:0000313" key="6">
    <source>
        <dbReference type="EMBL" id="OCL99875.1"/>
    </source>
</evidence>
<evidence type="ECO:0000256" key="1">
    <source>
        <dbReference type="ARBA" id="ARBA00022679"/>
    </source>
</evidence>
<dbReference type="GO" id="GO:0003887">
    <property type="term" value="F:DNA-directed DNA polymerase activity"/>
    <property type="evidence" value="ECO:0007669"/>
    <property type="project" value="UniProtKB-KW"/>
</dbReference>
<dbReference type="PANTHER" id="PTHR34388:SF1">
    <property type="entry name" value="DNA POLYMERASE III SUBUNIT DELTA"/>
    <property type="match status" value="1"/>
</dbReference>
<dbReference type="PATRIC" id="fig|544718.43.peg.146"/>
<sequence>MYKSEFDKYLRDKKYFSTYMFYGQSTFMIEQYSWIISKIIAKEDDIIKIYFEEYNFKYILNCLQQSSLFASSNVVYLRIDKKIPKKELDLLVEAANKNSSSTLIISCYGDDATFKSMESSLNPKTNSCFVRFFPLKDNEAISYLNNEAKRIGLDYEISAMSHLYFMHKGDLTLCVNDLSKLKVLDEKISSKSVDNYCFGLGVVNFDSFLVNILSFKDVNSDLDLLLEEGMDSVFIVNQITQFVHQLFMISAYARNFGAPKAIDILGFNPPKDVWETKSRLAININPKKYLKLFEFLLNLELELKSSKISNTSLFLQANIRKFTALFR</sequence>
<evidence type="ECO:0000256" key="4">
    <source>
        <dbReference type="ARBA" id="ARBA00022932"/>
    </source>
</evidence>
<accession>A0A1C0B8E5</accession>
<dbReference type="GO" id="GO:0003677">
    <property type="term" value="F:DNA binding"/>
    <property type="evidence" value="ECO:0007669"/>
    <property type="project" value="InterPro"/>
</dbReference>
<dbReference type="PANTHER" id="PTHR34388">
    <property type="entry name" value="DNA POLYMERASE III SUBUNIT DELTA"/>
    <property type="match status" value="1"/>
</dbReference>
<evidence type="ECO:0000256" key="3">
    <source>
        <dbReference type="ARBA" id="ARBA00022705"/>
    </source>
</evidence>
<dbReference type="Gene3D" id="1.20.272.10">
    <property type="match status" value="1"/>
</dbReference>
<evidence type="ECO:0000313" key="9">
    <source>
        <dbReference type="Proteomes" id="UP000308001"/>
    </source>
</evidence>
<dbReference type="SUPFAM" id="SSF52540">
    <property type="entry name" value="P-loop containing nucleoside triphosphate hydrolases"/>
    <property type="match status" value="1"/>
</dbReference>
<keyword evidence="2" id="KW-0548">Nucleotidyltransferase</keyword>